<sequence length="346" mass="41037">MESYREMMKYFENLDPCIEIAIQKAQDFSNRMSGQWKRTSCFDKQEYVLDQKMNIHTDINIQDQENIAVSFHIWETQYDKTQQQLNIKQLHNHDFYEINYVYQGEIINHLLDNTIKQGKGQIVLMNPYAYHSPEIVTKDTMLFNIMIRKEFSTEVLSNPTMHNSSLTNLFLDTSLGMSPIHPYLVFENTPYTTLILHQMILEYYLNRPYSQQVISAKLIELWSMFARQRTEKMQMENLKNHYPETVSNILEYISNHCANVSLMEVAEKFGFSDNYLSHYIKKHTGYKFNEILLQFKMQNAIGYLLHTNFSLDKISELIGYNDISYFSKVFRKTFGVSPGKYRSQHK</sequence>
<dbReference type="PANTHER" id="PTHR43280:SF2">
    <property type="entry name" value="HTH-TYPE TRANSCRIPTIONAL REGULATOR EXSA"/>
    <property type="match status" value="1"/>
</dbReference>
<evidence type="ECO:0000256" key="3">
    <source>
        <dbReference type="ARBA" id="ARBA00023163"/>
    </source>
</evidence>
<dbReference type="RefSeq" id="WP_186996530.1">
    <property type="nucleotide sequence ID" value="NZ_JACOQK010000001.1"/>
</dbReference>
<dbReference type="SMART" id="SM00342">
    <property type="entry name" value="HTH_ARAC"/>
    <property type="match status" value="1"/>
</dbReference>
<dbReference type="SUPFAM" id="SSF51215">
    <property type="entry name" value="Regulatory protein AraC"/>
    <property type="match status" value="1"/>
</dbReference>
<dbReference type="Gene3D" id="2.60.120.10">
    <property type="entry name" value="Jelly Rolls"/>
    <property type="match status" value="1"/>
</dbReference>
<feature type="domain" description="HTH araC/xylS-type" evidence="4">
    <location>
        <begin position="247"/>
        <end position="344"/>
    </location>
</feature>
<accession>A0ABR7IRN2</accession>
<dbReference type="InterPro" id="IPR018062">
    <property type="entry name" value="HTH_AraC-typ_CS"/>
</dbReference>
<dbReference type="Gene3D" id="1.10.10.60">
    <property type="entry name" value="Homeodomain-like"/>
    <property type="match status" value="2"/>
</dbReference>
<dbReference type="PANTHER" id="PTHR43280">
    <property type="entry name" value="ARAC-FAMILY TRANSCRIPTIONAL REGULATOR"/>
    <property type="match status" value="1"/>
</dbReference>
<dbReference type="InterPro" id="IPR014710">
    <property type="entry name" value="RmlC-like_jellyroll"/>
</dbReference>
<dbReference type="InterPro" id="IPR037923">
    <property type="entry name" value="HTH-like"/>
</dbReference>
<comment type="caution">
    <text evidence="5">The sequence shown here is derived from an EMBL/GenBank/DDBJ whole genome shotgun (WGS) entry which is preliminary data.</text>
</comment>
<evidence type="ECO:0000313" key="5">
    <source>
        <dbReference type="EMBL" id="MBC5787679.1"/>
    </source>
</evidence>
<dbReference type="InterPro" id="IPR009057">
    <property type="entry name" value="Homeodomain-like_sf"/>
</dbReference>
<proteinExistence type="predicted"/>
<dbReference type="InterPro" id="IPR020449">
    <property type="entry name" value="Tscrpt_reg_AraC-type_HTH"/>
</dbReference>
<dbReference type="Pfam" id="PF02311">
    <property type="entry name" value="AraC_binding"/>
    <property type="match status" value="1"/>
</dbReference>
<dbReference type="EMBL" id="JACOQK010000001">
    <property type="protein sequence ID" value="MBC5787679.1"/>
    <property type="molecule type" value="Genomic_DNA"/>
</dbReference>
<keyword evidence="1" id="KW-0805">Transcription regulation</keyword>
<keyword evidence="2" id="KW-0238">DNA-binding</keyword>
<dbReference type="InterPro" id="IPR003313">
    <property type="entry name" value="AraC-bd"/>
</dbReference>
<keyword evidence="6" id="KW-1185">Reference proteome</keyword>
<gene>
    <name evidence="5" type="ORF">H8Z77_06560</name>
</gene>
<dbReference type="PROSITE" id="PS01124">
    <property type="entry name" value="HTH_ARAC_FAMILY_2"/>
    <property type="match status" value="1"/>
</dbReference>
<dbReference type="Proteomes" id="UP000649151">
    <property type="component" value="Unassembled WGS sequence"/>
</dbReference>
<name>A0ABR7IRN2_9CLOT</name>
<evidence type="ECO:0000313" key="6">
    <source>
        <dbReference type="Proteomes" id="UP000649151"/>
    </source>
</evidence>
<dbReference type="SUPFAM" id="SSF46689">
    <property type="entry name" value="Homeodomain-like"/>
    <property type="match status" value="1"/>
</dbReference>
<dbReference type="PRINTS" id="PR00032">
    <property type="entry name" value="HTHARAC"/>
</dbReference>
<keyword evidence="3" id="KW-0804">Transcription</keyword>
<dbReference type="Pfam" id="PF12833">
    <property type="entry name" value="HTH_18"/>
    <property type="match status" value="1"/>
</dbReference>
<dbReference type="InterPro" id="IPR018060">
    <property type="entry name" value="HTH_AraC"/>
</dbReference>
<dbReference type="PROSITE" id="PS00041">
    <property type="entry name" value="HTH_ARAC_FAMILY_1"/>
    <property type="match status" value="1"/>
</dbReference>
<evidence type="ECO:0000256" key="2">
    <source>
        <dbReference type="ARBA" id="ARBA00023125"/>
    </source>
</evidence>
<organism evidence="5 6">
    <name type="scientific">Clostridium facile</name>
    <dbReference type="NCBI Taxonomy" id="2763035"/>
    <lineage>
        <taxon>Bacteria</taxon>
        <taxon>Bacillati</taxon>
        <taxon>Bacillota</taxon>
        <taxon>Clostridia</taxon>
        <taxon>Eubacteriales</taxon>
        <taxon>Clostridiaceae</taxon>
        <taxon>Clostridium</taxon>
    </lineage>
</organism>
<evidence type="ECO:0000256" key="1">
    <source>
        <dbReference type="ARBA" id="ARBA00023015"/>
    </source>
</evidence>
<protein>
    <submittedName>
        <fullName evidence="5">Helix-turn-helix domain-containing protein</fullName>
    </submittedName>
</protein>
<reference evidence="5 6" key="1">
    <citation type="submission" date="2020-08" db="EMBL/GenBank/DDBJ databases">
        <title>Genome public.</title>
        <authorList>
            <person name="Liu C."/>
            <person name="Sun Q."/>
        </authorList>
    </citation>
    <scope>NUCLEOTIDE SEQUENCE [LARGE SCALE GENOMIC DNA]</scope>
    <source>
        <strain evidence="5 6">NSJ-27</strain>
    </source>
</reference>
<evidence type="ECO:0000259" key="4">
    <source>
        <dbReference type="PROSITE" id="PS01124"/>
    </source>
</evidence>